<evidence type="ECO:0000313" key="2">
    <source>
        <dbReference type="EMBL" id="ETK93586.1"/>
    </source>
</evidence>
<sequence>SPCATSNRAEYLALIAHRKFNLVDPNKEKMLYIYSDAELLVNSMNDWTMNWLPNGWITTSVPPVKNADLLKLLLQSWGNKRFEHVNAQTEELNWKACWNQLAGYPARNAALMAFHNHP</sequence>
<feature type="domain" description="RNase H type-1" evidence="1">
    <location>
        <begin position="1"/>
        <end position="111"/>
    </location>
</feature>
<evidence type="ECO:0000259" key="1">
    <source>
        <dbReference type="PROSITE" id="PS50879"/>
    </source>
</evidence>
<dbReference type="SUPFAM" id="SSF53098">
    <property type="entry name" value="Ribonuclease H-like"/>
    <property type="match status" value="1"/>
</dbReference>
<dbReference type="GO" id="GO:0004523">
    <property type="term" value="F:RNA-DNA hybrid ribonuclease activity"/>
    <property type="evidence" value="ECO:0007669"/>
    <property type="project" value="InterPro"/>
</dbReference>
<dbReference type="Pfam" id="PF00075">
    <property type="entry name" value="RNase_H"/>
    <property type="match status" value="1"/>
</dbReference>
<protein>
    <recommendedName>
        <fullName evidence="1">RNase H type-1 domain-containing protein</fullName>
    </recommendedName>
</protein>
<proteinExistence type="predicted"/>
<feature type="non-terminal residue" evidence="2">
    <location>
        <position position="1"/>
    </location>
</feature>
<name>W2HGI7_PHYNI</name>
<gene>
    <name evidence="2" type="ORF">L915_03266</name>
</gene>
<dbReference type="AlphaFoldDB" id="W2HGI7"/>
<organism evidence="2">
    <name type="scientific">Phytophthora nicotianae</name>
    <name type="common">Potato buckeye rot agent</name>
    <name type="synonym">Phytophthora parasitica</name>
    <dbReference type="NCBI Taxonomy" id="4792"/>
    <lineage>
        <taxon>Eukaryota</taxon>
        <taxon>Sar</taxon>
        <taxon>Stramenopiles</taxon>
        <taxon>Oomycota</taxon>
        <taxon>Peronosporomycetes</taxon>
        <taxon>Peronosporales</taxon>
        <taxon>Peronosporaceae</taxon>
        <taxon>Phytophthora</taxon>
    </lineage>
</organism>
<dbReference type="Gene3D" id="3.30.420.10">
    <property type="entry name" value="Ribonuclease H-like superfamily/Ribonuclease H"/>
    <property type="match status" value="1"/>
</dbReference>
<dbReference type="InterPro" id="IPR002156">
    <property type="entry name" value="RNaseH_domain"/>
</dbReference>
<accession>W2HGI7</accession>
<dbReference type="PROSITE" id="PS50879">
    <property type="entry name" value="RNASE_H_1"/>
    <property type="match status" value="1"/>
</dbReference>
<dbReference type="VEuPathDB" id="FungiDB:PPTG_06021"/>
<dbReference type="EMBL" id="KI684890">
    <property type="protein sequence ID" value="ETK93586.1"/>
    <property type="molecule type" value="Genomic_DNA"/>
</dbReference>
<dbReference type="GO" id="GO:0003676">
    <property type="term" value="F:nucleic acid binding"/>
    <property type="evidence" value="ECO:0007669"/>
    <property type="project" value="InterPro"/>
</dbReference>
<dbReference type="InterPro" id="IPR036397">
    <property type="entry name" value="RNaseH_sf"/>
</dbReference>
<reference evidence="2" key="1">
    <citation type="submission" date="2013-11" db="EMBL/GenBank/DDBJ databases">
        <title>The Genome Sequence of Phytophthora parasitica CJ02B3.</title>
        <authorList>
            <consortium name="The Broad Institute Genomics Platform"/>
            <person name="Russ C."/>
            <person name="Tyler B."/>
            <person name="Panabieres F."/>
            <person name="Shan W."/>
            <person name="Tripathy S."/>
            <person name="Grunwald N."/>
            <person name="Machado M."/>
            <person name="Johnson C.S."/>
            <person name="Arredondo F."/>
            <person name="Hong C."/>
            <person name="Coffey M."/>
            <person name="Young S.K."/>
            <person name="Zeng Q."/>
            <person name="Gargeya S."/>
            <person name="Fitzgerald M."/>
            <person name="Abouelleil A."/>
            <person name="Alvarado L."/>
            <person name="Chapman S.B."/>
            <person name="Gainer-Dewar J."/>
            <person name="Goldberg J."/>
            <person name="Griggs A."/>
            <person name="Gujja S."/>
            <person name="Hansen M."/>
            <person name="Howarth C."/>
            <person name="Imamovic A."/>
            <person name="Ireland A."/>
            <person name="Larimer J."/>
            <person name="McCowan C."/>
            <person name="Murphy C."/>
            <person name="Pearson M."/>
            <person name="Poon T.W."/>
            <person name="Priest M."/>
            <person name="Roberts A."/>
            <person name="Saif S."/>
            <person name="Shea T."/>
            <person name="Sykes S."/>
            <person name="Wortman J."/>
            <person name="Nusbaum C."/>
            <person name="Birren B."/>
        </authorList>
    </citation>
    <scope>NUCLEOTIDE SEQUENCE [LARGE SCALE GENOMIC DNA]</scope>
    <source>
        <strain evidence="2">CJ02B3</strain>
    </source>
</reference>
<dbReference type="Proteomes" id="UP000053236">
    <property type="component" value="Unassembled WGS sequence"/>
</dbReference>
<dbReference type="InterPro" id="IPR012337">
    <property type="entry name" value="RNaseH-like_sf"/>
</dbReference>